<accession>A0A6V7R1K9</accession>
<dbReference type="Proteomes" id="UP000545588">
    <property type="component" value="Unassembled WGS sequence"/>
</dbReference>
<gene>
    <name evidence="3" type="ORF">HNR41_001615</name>
    <name evidence="2" type="ORF">JEOCOQ751_00166</name>
</gene>
<evidence type="ECO:0000313" key="3">
    <source>
        <dbReference type="EMBL" id="MBB6423643.1"/>
    </source>
</evidence>
<feature type="domain" description="N-acetyltransferase" evidence="1">
    <location>
        <begin position="5"/>
        <end position="200"/>
    </location>
</feature>
<dbReference type="InterPro" id="IPR000182">
    <property type="entry name" value="GNAT_dom"/>
</dbReference>
<sequence length="208" mass="24128">MKRTVVYRPFEQRDTAHLAEVISQSWSYEKMFSKNTAYHFSHIFLYYELSRQSYNRVVEVEGRAAGIITSAFKAKHKRRGFYIMKVLKHGLQMAVTAEGRNVLLNYIKAVDELNSRMLNSLNEPFKAELSLFAVSPSLQGLGAGSALFNDLLLQLKKNQIETYYLYTDTTCNFGFYDYKGLERASAVKRYIKTPVNKEIEFFIYKGYV</sequence>
<dbReference type="SUPFAM" id="SSF55729">
    <property type="entry name" value="Acyl-CoA N-acyltransferases (Nat)"/>
    <property type="match status" value="1"/>
</dbReference>
<dbReference type="EMBL" id="CAJEWA010000004">
    <property type="protein sequence ID" value="CAD2071219.1"/>
    <property type="molecule type" value="Genomic_DNA"/>
</dbReference>
<dbReference type="Pfam" id="PF00583">
    <property type="entry name" value="Acetyltransf_1"/>
    <property type="match status" value="1"/>
</dbReference>
<dbReference type="Gene3D" id="3.40.630.30">
    <property type="match status" value="1"/>
</dbReference>
<protein>
    <submittedName>
        <fullName evidence="3">Ribosomal protein S18 acetylase RimI-like enzyme</fullName>
    </submittedName>
</protein>
<reference evidence="2 4" key="1">
    <citation type="submission" date="2020-07" db="EMBL/GenBank/DDBJ databases">
        <authorList>
            <person name="Criscuolo A."/>
        </authorList>
    </citation>
    <scope>NUCLEOTIDE SEQUENCE [LARGE SCALE GENOMIC DNA]</scope>
    <source>
        <strain evidence="2">CIP111751</strain>
    </source>
</reference>
<name>A0A6V7R1K9_9STAP</name>
<dbReference type="AlphaFoldDB" id="A0A6V7R1K9"/>
<proteinExistence type="predicted"/>
<keyword evidence="5" id="KW-1185">Reference proteome</keyword>
<dbReference type="InterPro" id="IPR016181">
    <property type="entry name" value="Acyl_CoA_acyltransferase"/>
</dbReference>
<evidence type="ECO:0000313" key="4">
    <source>
        <dbReference type="Proteomes" id="UP000534001"/>
    </source>
</evidence>
<evidence type="ECO:0000313" key="2">
    <source>
        <dbReference type="EMBL" id="CAD2071219.1"/>
    </source>
</evidence>
<reference evidence="3 5" key="2">
    <citation type="submission" date="2020-08" db="EMBL/GenBank/DDBJ databases">
        <title>Genomic Encyclopedia of Type Strains, Phase IV (KMG-IV): sequencing the most valuable type-strain genomes for metagenomic binning, comparative biology and taxonomic classification.</title>
        <authorList>
            <person name="Goeker M."/>
        </authorList>
    </citation>
    <scope>NUCLEOTIDE SEQUENCE [LARGE SCALE GENOMIC DNA]</scope>
    <source>
        <strain evidence="3 5">DSM 22419</strain>
    </source>
</reference>
<organism evidence="2 4">
    <name type="scientific">Jeotgalicoccus coquinae</name>
    <dbReference type="NCBI Taxonomy" id="709509"/>
    <lineage>
        <taxon>Bacteria</taxon>
        <taxon>Bacillati</taxon>
        <taxon>Bacillota</taxon>
        <taxon>Bacilli</taxon>
        <taxon>Bacillales</taxon>
        <taxon>Staphylococcaceae</taxon>
        <taxon>Jeotgalicoccus</taxon>
    </lineage>
</organism>
<dbReference type="CDD" id="cd04301">
    <property type="entry name" value="NAT_SF"/>
    <property type="match status" value="1"/>
</dbReference>
<dbReference type="GO" id="GO:0016747">
    <property type="term" value="F:acyltransferase activity, transferring groups other than amino-acyl groups"/>
    <property type="evidence" value="ECO:0007669"/>
    <property type="project" value="InterPro"/>
</dbReference>
<comment type="caution">
    <text evidence="2">The sequence shown here is derived from an EMBL/GenBank/DDBJ whole genome shotgun (WGS) entry which is preliminary data.</text>
</comment>
<evidence type="ECO:0000313" key="5">
    <source>
        <dbReference type="Proteomes" id="UP000545588"/>
    </source>
</evidence>
<dbReference type="RefSeq" id="WP_184283455.1">
    <property type="nucleotide sequence ID" value="NZ_BMCO01000002.1"/>
</dbReference>
<dbReference type="Proteomes" id="UP000534001">
    <property type="component" value="Unassembled WGS sequence"/>
</dbReference>
<evidence type="ECO:0000259" key="1">
    <source>
        <dbReference type="PROSITE" id="PS51186"/>
    </source>
</evidence>
<dbReference type="PROSITE" id="PS51186">
    <property type="entry name" value="GNAT"/>
    <property type="match status" value="1"/>
</dbReference>
<dbReference type="EMBL" id="JACHFF010000002">
    <property type="protein sequence ID" value="MBB6423643.1"/>
    <property type="molecule type" value="Genomic_DNA"/>
</dbReference>